<dbReference type="GO" id="GO:0009317">
    <property type="term" value="C:acetyl-CoA carboxylase complex"/>
    <property type="evidence" value="ECO:0007669"/>
    <property type="project" value="TreeGrafter"/>
</dbReference>
<dbReference type="GO" id="GO:0016740">
    <property type="term" value="F:transferase activity"/>
    <property type="evidence" value="ECO:0007669"/>
    <property type="project" value="UniProtKB-KW"/>
</dbReference>
<dbReference type="PROSITE" id="PS50989">
    <property type="entry name" value="COA_CT_CTER"/>
    <property type="match status" value="1"/>
</dbReference>
<dbReference type="InterPro" id="IPR051047">
    <property type="entry name" value="AccD/PCCB"/>
</dbReference>
<gene>
    <name evidence="3" type="ORF">BDZ31_003714</name>
</gene>
<dbReference type="InterPro" id="IPR034733">
    <property type="entry name" value="AcCoA_carboxyl_beta"/>
</dbReference>
<protein>
    <submittedName>
        <fullName evidence="3">Acetyl-CoA carboxylase carboxyltransferase component</fullName>
    </submittedName>
</protein>
<name>A0A840IIR4_9ACTN</name>
<dbReference type="InterPro" id="IPR029045">
    <property type="entry name" value="ClpP/crotonase-like_dom_sf"/>
</dbReference>
<reference evidence="3 4" key="1">
    <citation type="submission" date="2020-08" db="EMBL/GenBank/DDBJ databases">
        <title>Genomic Encyclopedia of Archaeal and Bacterial Type Strains, Phase II (KMG-II): from individual species to whole genera.</title>
        <authorList>
            <person name="Goeker M."/>
        </authorList>
    </citation>
    <scope>NUCLEOTIDE SEQUENCE [LARGE SCALE GENOMIC DNA]</scope>
    <source>
        <strain evidence="3 4">DSM 23288</strain>
    </source>
</reference>
<keyword evidence="3" id="KW-0808">Transferase</keyword>
<dbReference type="SUPFAM" id="SSF52096">
    <property type="entry name" value="ClpP/crotonase"/>
    <property type="match status" value="2"/>
</dbReference>
<organism evidence="3 4">
    <name type="scientific">Conexibacter arvalis</name>
    <dbReference type="NCBI Taxonomy" id="912552"/>
    <lineage>
        <taxon>Bacteria</taxon>
        <taxon>Bacillati</taxon>
        <taxon>Actinomycetota</taxon>
        <taxon>Thermoleophilia</taxon>
        <taxon>Solirubrobacterales</taxon>
        <taxon>Conexibacteraceae</taxon>
        <taxon>Conexibacter</taxon>
    </lineage>
</organism>
<dbReference type="Pfam" id="PF01039">
    <property type="entry name" value="Carboxyl_trans"/>
    <property type="match status" value="1"/>
</dbReference>
<evidence type="ECO:0000313" key="3">
    <source>
        <dbReference type="EMBL" id="MBB4664111.1"/>
    </source>
</evidence>
<evidence type="ECO:0000259" key="2">
    <source>
        <dbReference type="PROSITE" id="PS50989"/>
    </source>
</evidence>
<dbReference type="EMBL" id="JACHNU010000006">
    <property type="protein sequence ID" value="MBB4664111.1"/>
    <property type="molecule type" value="Genomic_DNA"/>
</dbReference>
<dbReference type="GO" id="GO:0004658">
    <property type="term" value="F:propionyl-CoA carboxylase activity"/>
    <property type="evidence" value="ECO:0007669"/>
    <property type="project" value="TreeGrafter"/>
</dbReference>
<dbReference type="RefSeq" id="WP_183343860.1">
    <property type="nucleotide sequence ID" value="NZ_JACHNU010000006.1"/>
</dbReference>
<proteinExistence type="predicted"/>
<dbReference type="PANTHER" id="PTHR43842">
    <property type="entry name" value="PROPIONYL-COA CARBOXYLASE BETA CHAIN"/>
    <property type="match status" value="1"/>
</dbReference>
<evidence type="ECO:0000259" key="1">
    <source>
        <dbReference type="PROSITE" id="PS50980"/>
    </source>
</evidence>
<dbReference type="PANTHER" id="PTHR43842:SF2">
    <property type="entry name" value="PROPIONYL-COA CARBOXYLASE BETA CHAIN, MITOCHONDRIAL"/>
    <property type="match status" value="1"/>
</dbReference>
<evidence type="ECO:0000313" key="4">
    <source>
        <dbReference type="Proteomes" id="UP000585272"/>
    </source>
</evidence>
<dbReference type="AlphaFoldDB" id="A0A840IIR4"/>
<dbReference type="PROSITE" id="PS50980">
    <property type="entry name" value="COA_CT_NTER"/>
    <property type="match status" value="1"/>
</dbReference>
<dbReference type="Proteomes" id="UP000585272">
    <property type="component" value="Unassembled WGS sequence"/>
</dbReference>
<sequence length="479" mass="50381">MSAVAAQTATDERLSPHERLELLCDEGSFEAIRTGVMSPKLGGRARPGDGVVGGLGRVDGRPVAVYAQDARFLGGSLGAAHADTIHRVMQLAGRARVPVVGYIESGGARMQEGTAALGGYGRIFRQNVLLTGVVPQISIIGGLSAGGGCYSPALTDFVVMTEDAAMFLTGPGVVRDVMGEDVSAAELGGRKVHEKNGVTDLVATDDTGAAHMARSLLSYLPQHAGARLPRILATDPDFSDPGAAVPSDPRQVYDVRTAVKGIVDGGSLMEIAPRWARSIVTAFARIDGRPVGVIANQPRYMGGVLDTESSQKGARFVETCDRYGIPLAVFVDTPGFMPGTRQEQAGVIRHGAKLVRAFAQATVPRVTVVLRKAYGGAYITMNSKDLGADLAFAWPGAELGVMGAQPAVNIIHRRELAASEDPAALRDELAAAYAEEHLGAQVAAAAGFVDEVIEPHETRQRLAWAFGAIDDRRALKEIA</sequence>
<dbReference type="InterPro" id="IPR011762">
    <property type="entry name" value="COA_CT_N"/>
</dbReference>
<keyword evidence="4" id="KW-1185">Reference proteome</keyword>
<feature type="domain" description="CoA carboxyltransferase C-terminal" evidence="2">
    <location>
        <begin position="237"/>
        <end position="479"/>
    </location>
</feature>
<dbReference type="InterPro" id="IPR011763">
    <property type="entry name" value="COA_CT_C"/>
</dbReference>
<dbReference type="Gene3D" id="3.90.226.10">
    <property type="entry name" value="2-enoyl-CoA Hydratase, Chain A, domain 1"/>
    <property type="match status" value="2"/>
</dbReference>
<feature type="domain" description="CoA carboxyltransferase N-terminal" evidence="1">
    <location>
        <begin position="1"/>
        <end position="232"/>
    </location>
</feature>
<comment type="caution">
    <text evidence="3">The sequence shown here is derived from an EMBL/GenBank/DDBJ whole genome shotgun (WGS) entry which is preliminary data.</text>
</comment>
<accession>A0A840IIR4</accession>